<dbReference type="Pfam" id="PF13174">
    <property type="entry name" value="TPR_6"/>
    <property type="match status" value="1"/>
</dbReference>
<accession>A0AAW8R547</accession>
<keyword evidence="3" id="KW-1185">Reference proteome</keyword>
<dbReference type="AlphaFoldDB" id="A0AAW8R547"/>
<dbReference type="EMBL" id="JAVRIE010000006">
    <property type="protein sequence ID" value="MDT0583834.1"/>
    <property type="molecule type" value="Genomic_DNA"/>
</dbReference>
<dbReference type="InterPro" id="IPR011990">
    <property type="entry name" value="TPR-like_helical_dom_sf"/>
</dbReference>
<reference evidence="2 3" key="1">
    <citation type="submission" date="2023-09" db="EMBL/GenBank/DDBJ databases">
        <authorList>
            <person name="Rey-Velasco X."/>
        </authorList>
    </citation>
    <scope>NUCLEOTIDE SEQUENCE [LARGE SCALE GENOMIC DNA]</scope>
    <source>
        <strain evidence="2 3">W409</strain>
    </source>
</reference>
<dbReference type="Gene3D" id="1.25.40.10">
    <property type="entry name" value="Tetratricopeptide repeat domain"/>
    <property type="match status" value="3"/>
</dbReference>
<comment type="caution">
    <text evidence="2">The sequence shown here is derived from an EMBL/GenBank/DDBJ whole genome shotgun (WGS) entry which is preliminary data.</text>
</comment>
<evidence type="ECO:0000313" key="2">
    <source>
        <dbReference type="EMBL" id="MDT0583834.1"/>
    </source>
</evidence>
<dbReference type="InterPro" id="IPR019734">
    <property type="entry name" value="TPR_rpt"/>
</dbReference>
<sequence>MQKFIQTALILSCSIFVASCGIFSSEEESVINEGVSNRPTLAELDLQPLKVEPSIAPRLSLKETRDEYAALLPLLKDEKQKQQVAFRLADIEMQLAELAQEEGIPLETQQAQSQADSRNVDTGIDQGIGTLQPASYFNQAISRYREVLEQQASIVAEAQRLAEEAANSTITDKEIQARLVEAKRTETKYMDAMYQLSRALDLDGKKVESVEIAQRFLRTFPTATHSVTNYHIELYFRIGEYYFTRGDYPAAVDNYGQVLALSEQTSSLTANNFYGISAYMQGWSFFKQEDHGNALVSFSKMLDDTLEDNSYTQTFISVDELPLGQQKLVKDTLRIMALLFSYQGNGEAIKDFFATNGQRAYENLIYEELAQQHLNNDRFKDSADTLLVFANTYPIHERAVEFYVKHIDAYILGDFPALVLEAKRGFVEAYGVDGPHFDGLQTLVGRQTSDYLRQYLKELAQNEHSIAQTVEAMMANASSSKAAESGAETAASSFVGSQVSEAQSSSWSTASINDLMKTKQEAFELAAVYYDQFIRTFSPDDEVPQMRFYLAEALSSANKLNRAIESFEIYAYEDSPNPLASEAAYAALILFETLTERAVDRDVSFKNQLEARKMVSQQLFVENFASDPRTVNVAQSLMQRLFEQEKYIESMRWANWLLSGDKLNGLAYARANLPEASLSEQHIGVHELEKESLISARLVLAHGNFALENYVVAQAGYETLLSILPADDERIKELTNRLAATFFQQSEQVLARANVKEALAAPIPEGEDIAVLSETQKLALADSVALLQRIMRQTPNSTFRAAAQYDTATYLLALEDWSAALPLLLDFQTRFPKNELVSTIPGKLLVAYEKSEQWAPAAKLLMAQHAANPDSQLGRESMFVAAEYYLKANDREKALDTFRSYAHRYPNPLSDANEARFKMTEFYQESGEESKRRFWLNKLIEADRNAGDQRSARSRYLAAMGSMVFAKDADNAYQKIKLTLPLNKSLQRKQTALKTAIARYDGVMSYGIAEYTTEANYALANLYSVLAVDLMDSARPNGLSALEMSQYELLLEEQAFPFEETAITLHENNAKRAHDGLYDDWVKESLRTLEGFLPVRYRKPEQIEDLSVEDFE</sequence>
<evidence type="ECO:0000313" key="3">
    <source>
        <dbReference type="Proteomes" id="UP001249020"/>
    </source>
</evidence>
<dbReference type="RefSeq" id="WP_311362596.1">
    <property type="nucleotide sequence ID" value="NZ_JAVRIE010000006.1"/>
</dbReference>
<dbReference type="PROSITE" id="PS50005">
    <property type="entry name" value="TPR"/>
    <property type="match status" value="1"/>
</dbReference>
<protein>
    <submittedName>
        <fullName evidence="2">Tetratricopeptide repeat protein</fullName>
    </submittedName>
</protein>
<dbReference type="SUPFAM" id="SSF48452">
    <property type="entry name" value="TPR-like"/>
    <property type="match status" value="1"/>
</dbReference>
<organism evidence="2 3">
    <name type="scientific">Brumicola blandensis</name>
    <dbReference type="NCBI Taxonomy" id="3075611"/>
    <lineage>
        <taxon>Bacteria</taxon>
        <taxon>Pseudomonadati</taxon>
        <taxon>Pseudomonadota</taxon>
        <taxon>Gammaproteobacteria</taxon>
        <taxon>Alteromonadales</taxon>
        <taxon>Alteromonadaceae</taxon>
        <taxon>Brumicola</taxon>
    </lineage>
</organism>
<dbReference type="PROSITE" id="PS51257">
    <property type="entry name" value="PROKAR_LIPOPROTEIN"/>
    <property type="match status" value="1"/>
</dbReference>
<dbReference type="Proteomes" id="UP001249020">
    <property type="component" value="Unassembled WGS sequence"/>
</dbReference>
<feature type="repeat" description="TPR" evidence="1">
    <location>
        <begin position="232"/>
        <end position="265"/>
    </location>
</feature>
<gene>
    <name evidence="2" type="ORF">RM544_14885</name>
</gene>
<name>A0AAW8R547_9ALTE</name>
<evidence type="ECO:0000256" key="1">
    <source>
        <dbReference type="PROSITE-ProRule" id="PRU00339"/>
    </source>
</evidence>
<proteinExistence type="predicted"/>
<keyword evidence="1" id="KW-0802">TPR repeat</keyword>
<dbReference type="SMART" id="SM00028">
    <property type="entry name" value="TPR"/>
    <property type="match status" value="1"/>
</dbReference>